<proteinExistence type="predicted"/>
<reference evidence="1" key="1">
    <citation type="submission" date="2019-08" db="EMBL/GenBank/DDBJ databases">
        <authorList>
            <person name="Kucharzyk K."/>
            <person name="Murdoch R.W."/>
            <person name="Higgins S."/>
            <person name="Loffler F."/>
        </authorList>
    </citation>
    <scope>NUCLEOTIDE SEQUENCE</scope>
</reference>
<sequence length="114" mass="12738">MRRVIQDIGELVAGHTFISHGKGKYVNAVDGSVHTNTSEGFFSVFKRGMKGVCQHSEHNPRIATLPSSISATTIVPLTAWRYHARRKHLVGRDGQSTYISKNYLTRTVIQSEIE</sequence>
<evidence type="ECO:0000313" key="1">
    <source>
        <dbReference type="EMBL" id="MPM36720.1"/>
    </source>
</evidence>
<protein>
    <submittedName>
        <fullName evidence="1">Uncharacterized protein</fullName>
    </submittedName>
</protein>
<dbReference type="AlphaFoldDB" id="A0A644Z7A8"/>
<comment type="caution">
    <text evidence="1">The sequence shown here is derived from an EMBL/GenBank/DDBJ whole genome shotgun (WGS) entry which is preliminary data.</text>
</comment>
<name>A0A644Z7A8_9ZZZZ</name>
<accession>A0A644Z7A8</accession>
<gene>
    <name evidence="1" type="ORF">SDC9_83322</name>
</gene>
<organism evidence="1">
    <name type="scientific">bioreactor metagenome</name>
    <dbReference type="NCBI Taxonomy" id="1076179"/>
    <lineage>
        <taxon>unclassified sequences</taxon>
        <taxon>metagenomes</taxon>
        <taxon>ecological metagenomes</taxon>
    </lineage>
</organism>
<dbReference type="EMBL" id="VSSQ01007697">
    <property type="protein sequence ID" value="MPM36720.1"/>
    <property type="molecule type" value="Genomic_DNA"/>
</dbReference>